<feature type="binding site" evidence="9">
    <location>
        <position position="489"/>
    </location>
    <ligand>
        <name>Zn(2+)</name>
        <dbReference type="ChEBI" id="CHEBI:29105"/>
    </ligand>
</feature>
<dbReference type="InterPro" id="IPR035461">
    <property type="entry name" value="GmhA/DiaA"/>
</dbReference>
<reference evidence="11" key="2">
    <citation type="submission" date="2019-11" db="EMBL/GenBank/DDBJ databases">
        <title>Improved Assembly of Tolypothrix boutellei genome.</title>
        <authorList>
            <person name="Sarangi A.N."/>
            <person name="Mukherjee M."/>
            <person name="Ghosh S."/>
            <person name="Singh D."/>
            <person name="Das A."/>
            <person name="Kant S."/>
            <person name="Prusty A."/>
            <person name="Tripathy S."/>
        </authorList>
    </citation>
    <scope>NUCLEOTIDE SEQUENCE</scope>
    <source>
        <strain evidence="11">VB521301</strain>
    </source>
</reference>
<dbReference type="PANTHER" id="PTHR30390">
    <property type="entry name" value="SEDOHEPTULOSE 7-PHOSPHATE ISOMERASE / DNAA INITIATOR-ASSOCIATING FACTOR FOR REPLICATION INITIATION"/>
    <property type="match status" value="1"/>
</dbReference>
<dbReference type="GO" id="GO:0005975">
    <property type="term" value="P:carbohydrate metabolic process"/>
    <property type="evidence" value="ECO:0007669"/>
    <property type="project" value="UniProtKB-UniRule"/>
</dbReference>
<dbReference type="Pfam" id="PF13580">
    <property type="entry name" value="SIS_2"/>
    <property type="match status" value="1"/>
</dbReference>
<keyword evidence="4 9" id="KW-0963">Cytoplasm</keyword>
<keyword evidence="6 9" id="KW-0862">Zinc</keyword>
<comment type="subcellular location">
    <subcellularLocation>
        <location evidence="2 9">Cytoplasm</location>
    </subcellularLocation>
</comment>
<evidence type="ECO:0000313" key="13">
    <source>
        <dbReference type="Proteomes" id="UP000029738"/>
    </source>
</evidence>
<dbReference type="InterPro" id="IPR050099">
    <property type="entry name" value="SIS_GmhA/DiaA_subfam"/>
</dbReference>
<dbReference type="InterPro" id="IPR001347">
    <property type="entry name" value="SIS_dom"/>
</dbReference>
<dbReference type="InterPro" id="IPR046348">
    <property type="entry name" value="SIS_dom_sf"/>
</dbReference>
<evidence type="ECO:0000256" key="9">
    <source>
        <dbReference type="HAMAP-Rule" id="MF_00067"/>
    </source>
</evidence>
<dbReference type="CDD" id="cd03800">
    <property type="entry name" value="GT4_sucrose_synthase"/>
    <property type="match status" value="1"/>
</dbReference>
<dbReference type="EMBL" id="JHEG04000001">
    <property type="protein sequence ID" value="KAF3885352.1"/>
    <property type="molecule type" value="Genomic_DNA"/>
</dbReference>
<dbReference type="RefSeq" id="WP_038087473.1">
    <property type="nucleotide sequence ID" value="NZ_JHEG04000001.1"/>
</dbReference>
<feature type="domain" description="SIS" evidence="10">
    <location>
        <begin position="461"/>
        <end position="621"/>
    </location>
</feature>
<keyword evidence="7 9" id="KW-0413">Isomerase</keyword>
<feature type="binding site" evidence="9">
    <location>
        <position position="485"/>
    </location>
    <ligand>
        <name>Zn(2+)</name>
        <dbReference type="ChEBI" id="CHEBI:29105"/>
    </ligand>
</feature>
<comment type="catalytic activity">
    <reaction evidence="1 9">
        <text>2 D-sedoheptulose 7-phosphate = D-glycero-alpha-D-manno-heptose 7-phosphate + D-glycero-beta-D-manno-heptose 7-phosphate</text>
        <dbReference type="Rhea" id="RHEA:27489"/>
        <dbReference type="ChEBI" id="CHEBI:57483"/>
        <dbReference type="ChEBI" id="CHEBI:60203"/>
        <dbReference type="ChEBI" id="CHEBI:60204"/>
        <dbReference type="EC" id="5.3.1.28"/>
    </reaction>
</comment>
<dbReference type="UniPathway" id="UPA00041">
    <property type="reaction ID" value="UER00436"/>
</dbReference>
<dbReference type="PANTHER" id="PTHR30390:SF6">
    <property type="entry name" value="DNAA INITIATOR-ASSOCIATING PROTEIN DIAA"/>
    <property type="match status" value="1"/>
</dbReference>
<dbReference type="CDD" id="cd05006">
    <property type="entry name" value="SIS_GmhA"/>
    <property type="match status" value="1"/>
</dbReference>
<evidence type="ECO:0000313" key="12">
    <source>
        <dbReference type="EMBL" id="KIE08959.1"/>
    </source>
</evidence>
<feature type="binding site" evidence="9">
    <location>
        <begin position="519"/>
        <end position="520"/>
    </location>
    <ligand>
        <name>substrate</name>
    </ligand>
</feature>
<accession>A0A0C1QU40</accession>
<keyword evidence="13" id="KW-1185">Reference proteome</keyword>
<dbReference type="InterPro" id="IPR004515">
    <property type="entry name" value="Phosphoheptose_Isoase"/>
</dbReference>
<feature type="binding site" evidence="9">
    <location>
        <position position="597"/>
    </location>
    <ligand>
        <name>Zn(2+)</name>
        <dbReference type="ChEBI" id="CHEBI:29105"/>
    </ligand>
</feature>
<evidence type="ECO:0000313" key="11">
    <source>
        <dbReference type="EMBL" id="KAF3885352.1"/>
    </source>
</evidence>
<dbReference type="EMBL" id="JHEG02000058">
    <property type="protein sequence ID" value="KIE08959.1"/>
    <property type="molecule type" value="Genomic_DNA"/>
</dbReference>
<evidence type="ECO:0000256" key="8">
    <source>
        <dbReference type="ARBA" id="ARBA00023277"/>
    </source>
</evidence>
<evidence type="ECO:0000256" key="2">
    <source>
        <dbReference type="ARBA" id="ARBA00004496"/>
    </source>
</evidence>
<dbReference type="EC" id="5.3.1.28" evidence="9"/>
<dbReference type="GO" id="GO:0005737">
    <property type="term" value="C:cytoplasm"/>
    <property type="evidence" value="ECO:0007669"/>
    <property type="project" value="UniProtKB-SubCell"/>
</dbReference>
<dbReference type="SUPFAM" id="SSF53697">
    <property type="entry name" value="SIS domain"/>
    <property type="match status" value="1"/>
</dbReference>
<dbReference type="STRING" id="1479485.DA73_0231265"/>
<evidence type="ECO:0000256" key="6">
    <source>
        <dbReference type="ARBA" id="ARBA00022833"/>
    </source>
</evidence>
<comment type="function">
    <text evidence="9">Catalyzes the isomerization of sedoheptulose 7-phosphate in D-glycero-D-manno-heptose 7-phosphate.</text>
</comment>
<evidence type="ECO:0000256" key="4">
    <source>
        <dbReference type="ARBA" id="ARBA00022490"/>
    </source>
</evidence>
<comment type="cofactor">
    <cofactor evidence="9">
        <name>Zn(2+)</name>
        <dbReference type="ChEBI" id="CHEBI:29105"/>
    </cofactor>
    <text evidence="9">Binds 1 zinc ion per subunit.</text>
</comment>
<dbReference type="PROSITE" id="PS51464">
    <property type="entry name" value="SIS"/>
    <property type="match status" value="1"/>
</dbReference>
<keyword evidence="5 9" id="KW-0479">Metal-binding</keyword>
<evidence type="ECO:0000256" key="1">
    <source>
        <dbReference type="ARBA" id="ARBA00000348"/>
    </source>
</evidence>
<evidence type="ECO:0000256" key="3">
    <source>
        <dbReference type="ARBA" id="ARBA00009894"/>
    </source>
</evidence>
<dbReference type="Gene3D" id="3.40.50.10490">
    <property type="entry name" value="Glucose-6-phosphate isomerase like protein, domain 1"/>
    <property type="match status" value="1"/>
</dbReference>
<dbReference type="GO" id="GO:0016757">
    <property type="term" value="F:glycosyltransferase activity"/>
    <property type="evidence" value="ECO:0007669"/>
    <property type="project" value="InterPro"/>
</dbReference>
<feature type="binding site" evidence="9">
    <location>
        <position position="605"/>
    </location>
    <ligand>
        <name>Zn(2+)</name>
        <dbReference type="ChEBI" id="CHEBI:29105"/>
    </ligand>
</feature>
<feature type="binding site" evidence="9">
    <location>
        <begin position="476"/>
        <end position="478"/>
    </location>
    <ligand>
        <name>substrate</name>
    </ligand>
</feature>
<gene>
    <name evidence="9" type="primary">gmhA</name>
    <name evidence="12" type="ORF">DA73_0231265</name>
    <name evidence="11" type="ORF">DA73_0400007685</name>
</gene>
<dbReference type="HAMAP" id="MF_00067">
    <property type="entry name" value="GmhA"/>
    <property type="match status" value="1"/>
</dbReference>
<dbReference type="Pfam" id="PF13439">
    <property type="entry name" value="Glyco_transf_4"/>
    <property type="match status" value="1"/>
</dbReference>
<dbReference type="InterPro" id="IPR028098">
    <property type="entry name" value="Glyco_trans_4-like_N"/>
</dbReference>
<evidence type="ECO:0000256" key="5">
    <source>
        <dbReference type="ARBA" id="ARBA00022723"/>
    </source>
</evidence>
<feature type="binding site" evidence="9">
    <location>
        <position position="550"/>
    </location>
    <ligand>
        <name>substrate</name>
    </ligand>
</feature>
<feature type="binding site" evidence="9">
    <location>
        <begin position="545"/>
        <end position="547"/>
    </location>
    <ligand>
        <name>substrate</name>
    </ligand>
</feature>
<proteinExistence type="inferred from homology"/>
<evidence type="ECO:0000259" key="10">
    <source>
        <dbReference type="PROSITE" id="PS51464"/>
    </source>
</evidence>
<dbReference type="OrthoDB" id="7847955at2"/>
<dbReference type="Gene3D" id="3.40.50.2000">
    <property type="entry name" value="Glycogen Phosphorylase B"/>
    <property type="match status" value="2"/>
</dbReference>
<dbReference type="InterPro" id="IPR001296">
    <property type="entry name" value="Glyco_trans_1"/>
</dbReference>
<reference evidence="12" key="1">
    <citation type="journal article" date="2015" name="Genome Announc.">
        <title>Draft Genome Sequence of Tolypothrix boutellei Strain VB521301.</title>
        <authorList>
            <person name="Chandrababunaidu M.M."/>
            <person name="Singh D."/>
            <person name="Sen D."/>
            <person name="Bhan S."/>
            <person name="Das S."/>
            <person name="Gupta A."/>
            <person name="Adhikary S.P."/>
            <person name="Tripathy S."/>
        </authorList>
    </citation>
    <scope>NUCLEOTIDE SEQUENCE</scope>
    <source>
        <strain evidence="12">VB521301</strain>
    </source>
</reference>
<comment type="similarity">
    <text evidence="3 9">Belongs to the SIS family. GmhA subfamily.</text>
</comment>
<dbReference type="GO" id="GO:2001061">
    <property type="term" value="P:D-glycero-D-manno-heptose 7-phosphate biosynthetic process"/>
    <property type="evidence" value="ECO:0007669"/>
    <property type="project" value="UniProtKB-UniPathway"/>
</dbReference>
<comment type="caution">
    <text evidence="12">The sequence shown here is derived from an EMBL/GenBank/DDBJ whole genome shotgun (WGS) entry which is preliminary data.</text>
</comment>
<feature type="binding site" evidence="9">
    <location>
        <position position="489"/>
    </location>
    <ligand>
        <name>substrate</name>
    </ligand>
</feature>
<protein>
    <recommendedName>
        <fullName evidence="9">Phosphoheptose isomerase</fullName>
        <ecNumber evidence="9">5.3.1.28</ecNumber>
    </recommendedName>
    <alternativeName>
        <fullName evidence="9">Sedoheptulose 7-phosphate isomerase</fullName>
    </alternativeName>
</protein>
<dbReference type="GO" id="GO:0008270">
    <property type="term" value="F:zinc ion binding"/>
    <property type="evidence" value="ECO:0007669"/>
    <property type="project" value="UniProtKB-UniRule"/>
</dbReference>
<keyword evidence="8 9" id="KW-0119">Carbohydrate metabolism</keyword>
<dbReference type="Pfam" id="PF00534">
    <property type="entry name" value="Glycos_transf_1"/>
    <property type="match status" value="1"/>
</dbReference>
<dbReference type="GO" id="GO:0097367">
    <property type="term" value="F:carbohydrate derivative binding"/>
    <property type="evidence" value="ECO:0007669"/>
    <property type="project" value="InterPro"/>
</dbReference>
<dbReference type="SUPFAM" id="SSF53756">
    <property type="entry name" value="UDP-Glycosyltransferase/glycogen phosphorylase"/>
    <property type="match status" value="1"/>
</dbReference>
<dbReference type="Proteomes" id="UP000029738">
    <property type="component" value="Unassembled WGS sequence"/>
</dbReference>
<comment type="miscellaneous">
    <text evidence="9">The reaction produces a racemic mixture of D-glycero-alpha-D-manno-heptose 7-phosphate and D-glycero-beta-D-manno-heptose 7-phosphate.</text>
</comment>
<comment type="pathway">
    <text evidence="9">Carbohydrate biosynthesis; D-glycero-D-manno-heptose 7-phosphate biosynthesis; D-glycero-alpha-D-manno-heptose 7-phosphate and D-glycero-beta-D-manno-heptose 7-phosphate from sedoheptulose 7-phosphate: step 1/1.</text>
</comment>
<sequence>MTKFIALISEHASPLGTFGGADSGGQNVYVGQIAKHLAASGYKVDVFTRRDSHELPEIIEWMNGVRIINVPAGPAIYVRKEDMLPYMEEFTTYVLNFCQNSSYGNKYKYDLIHANFWMSALVAAEIKRILGIPFVVTFHALGRVRRFWQGDADEFPDARFTIEDRIVKEADHIIAECPQDEEDLRKLYCAKKENITIIPCGFDAAEFSPVNKISAREKLDFSPDENLILQLGRLVPRKGVDTVIRAFGRVLQQYQIPARLLIVGGESEEPDPRTTPEINRLQAVALEEGVESQVTFVGRRNREILKYYYCASDVFVTTPWYEPFGITPLEAMACGTPVIGSNVGGIKFTVKDSETGFLVPPNDPDTIAEKIAYLLKNPEIRDRLGSQGRDRVARYFTWKKVTNSIATLYEKVLRHKQRTIISSPAPSSGSLIDESFTAAIAVMEKSRHTLKSAIQEAAELLFSCFSLGGKVLVCGNGGSAADAQHFAAEFVGKLRCSKRSGLPVMALTADTAFLTAWANDVGYEHVFARQVEAFAQPGDLLLGISTSGRSRNIIEAFKTARHLRINTIALLGGDGGEVLAIADSAVVVPATDTQRIQEVQHIVLHILCELVESRGLATGESMNPQCRIPNNELRLANHQALTI</sequence>
<name>A0A0C1QU40_9CYAN</name>
<organism evidence="12">
    <name type="scientific">Tolypothrix bouteillei VB521301</name>
    <dbReference type="NCBI Taxonomy" id="1479485"/>
    <lineage>
        <taxon>Bacteria</taxon>
        <taxon>Bacillati</taxon>
        <taxon>Cyanobacteriota</taxon>
        <taxon>Cyanophyceae</taxon>
        <taxon>Nostocales</taxon>
        <taxon>Tolypothrichaceae</taxon>
        <taxon>Tolypothrix</taxon>
    </lineage>
</organism>
<dbReference type="AlphaFoldDB" id="A0A0C1QU40"/>
<dbReference type="GO" id="GO:0008968">
    <property type="term" value="F:D-sedoheptulose 7-phosphate isomerase activity"/>
    <property type="evidence" value="ECO:0007669"/>
    <property type="project" value="UniProtKB-UniRule"/>
</dbReference>
<feature type="binding site" evidence="9">
    <location>
        <position position="597"/>
    </location>
    <ligand>
        <name>substrate</name>
    </ligand>
</feature>
<evidence type="ECO:0000256" key="7">
    <source>
        <dbReference type="ARBA" id="ARBA00023235"/>
    </source>
</evidence>